<dbReference type="STRING" id="471704.A0A195D8Y6"/>
<reference evidence="2 3" key="1">
    <citation type="submission" date="2015-09" db="EMBL/GenBank/DDBJ databases">
        <title>Trachymyrmex cornetzi WGS genome.</title>
        <authorList>
            <person name="Nygaard S."/>
            <person name="Hu H."/>
            <person name="Boomsma J."/>
            <person name="Zhang G."/>
        </authorList>
    </citation>
    <scope>NUCLEOTIDE SEQUENCE [LARGE SCALE GENOMIC DNA]</scope>
    <source>
        <strain evidence="2">Tcor2-1</strain>
        <tissue evidence="2">Whole body</tissue>
    </source>
</reference>
<sequence>EFRYHNGFLREHIVTGKGEKGFIKSYVGLYRVAYNKFFERASVAAYSGYVEREKFIPTIRRSNEDDFFRREAVSLRYENDDDGDMEHSEWGRGGNKTMGIVECDLNIMFITFIVLIRNRLESNTEHWNALLLSLRELIEWVIRKDTELTGLGPVCGDVAALQKQQAGVLQLCLYDRRQLIRNTDIYVFSSRLSVPPHGNVSFNYIIAHMNMSSGASLDAQKKIRVHRCSLSRYFCFTIYASPLQDDHRGFRRQLEDKRPVVENNLLSGRQYIANEPPLSDTSDSEENLEVPIASTSLIRTNNSRRNKESRPTGRELDGDSRGYRSAEEQARELTRSIRREVNKLSEQWNALIERSDAWKRKLDDTANRFHLSERLCALEEATGPFIGEHREKTFGNELPCSKDESGEKMRSNIQRGKSVERLHQRMHSSSLMQTLRSSSSCIRPRTKKSFTLQQVPRRRNRL</sequence>
<gene>
    <name evidence="2" type="ORF">ALC57_18850</name>
</gene>
<dbReference type="SUPFAM" id="SSF46966">
    <property type="entry name" value="Spectrin repeat"/>
    <property type="match status" value="1"/>
</dbReference>
<dbReference type="Gene3D" id="1.20.58.60">
    <property type="match status" value="1"/>
</dbReference>
<protein>
    <submittedName>
        <fullName evidence="2">Dystrophin, isoform D</fullName>
    </submittedName>
</protein>
<feature type="compositionally biased region" description="Basic and acidic residues" evidence="1">
    <location>
        <begin position="305"/>
        <end position="331"/>
    </location>
</feature>
<accession>A0A195D8Y6</accession>
<evidence type="ECO:0000313" key="2">
    <source>
        <dbReference type="EMBL" id="KYN08884.1"/>
    </source>
</evidence>
<feature type="compositionally biased region" description="Low complexity" evidence="1">
    <location>
        <begin position="428"/>
        <end position="440"/>
    </location>
</feature>
<feature type="region of interest" description="Disordered" evidence="1">
    <location>
        <begin position="426"/>
        <end position="462"/>
    </location>
</feature>
<organism evidence="2 3">
    <name type="scientific">Trachymyrmex cornetzi</name>
    <dbReference type="NCBI Taxonomy" id="471704"/>
    <lineage>
        <taxon>Eukaryota</taxon>
        <taxon>Metazoa</taxon>
        <taxon>Ecdysozoa</taxon>
        <taxon>Arthropoda</taxon>
        <taxon>Hexapoda</taxon>
        <taxon>Insecta</taxon>
        <taxon>Pterygota</taxon>
        <taxon>Neoptera</taxon>
        <taxon>Endopterygota</taxon>
        <taxon>Hymenoptera</taxon>
        <taxon>Apocrita</taxon>
        <taxon>Aculeata</taxon>
        <taxon>Formicoidea</taxon>
        <taxon>Formicidae</taxon>
        <taxon>Myrmicinae</taxon>
        <taxon>Trachymyrmex</taxon>
    </lineage>
</organism>
<proteinExistence type="predicted"/>
<dbReference type="EMBL" id="KQ981153">
    <property type="protein sequence ID" value="KYN08884.1"/>
    <property type="molecule type" value="Genomic_DNA"/>
</dbReference>
<dbReference type="AlphaFoldDB" id="A0A195D8Y6"/>
<feature type="region of interest" description="Disordered" evidence="1">
    <location>
        <begin position="273"/>
        <end position="331"/>
    </location>
</feature>
<feature type="non-terminal residue" evidence="2">
    <location>
        <position position="1"/>
    </location>
</feature>
<evidence type="ECO:0000313" key="3">
    <source>
        <dbReference type="Proteomes" id="UP000078492"/>
    </source>
</evidence>
<evidence type="ECO:0000256" key="1">
    <source>
        <dbReference type="SAM" id="MobiDB-lite"/>
    </source>
</evidence>
<name>A0A195D8Y6_9HYME</name>
<keyword evidence="3" id="KW-1185">Reference proteome</keyword>
<dbReference type="Proteomes" id="UP000078492">
    <property type="component" value="Unassembled WGS sequence"/>
</dbReference>
<feature type="compositionally biased region" description="Polar residues" evidence="1">
    <location>
        <begin position="293"/>
        <end position="303"/>
    </location>
</feature>